<dbReference type="EMBL" id="BKCJ010003259">
    <property type="protein sequence ID" value="GEU53989.1"/>
    <property type="molecule type" value="Genomic_DNA"/>
</dbReference>
<evidence type="ECO:0000256" key="1">
    <source>
        <dbReference type="SAM" id="MobiDB-lite"/>
    </source>
</evidence>
<feature type="compositionally biased region" description="Basic and acidic residues" evidence="1">
    <location>
        <begin position="15"/>
        <end position="54"/>
    </location>
</feature>
<name>A0A6L2KYD6_TANCI</name>
<gene>
    <name evidence="2" type="ORF">Tci_025967</name>
</gene>
<comment type="caution">
    <text evidence="2">The sequence shown here is derived from an EMBL/GenBank/DDBJ whole genome shotgun (WGS) entry which is preliminary data.</text>
</comment>
<feature type="region of interest" description="Disordered" evidence="1">
    <location>
        <begin position="1"/>
        <end position="81"/>
    </location>
</feature>
<dbReference type="AlphaFoldDB" id="A0A6L2KYD6"/>
<protein>
    <submittedName>
        <fullName evidence="2">Uncharacterized protein</fullName>
    </submittedName>
</protein>
<reference evidence="2" key="1">
    <citation type="journal article" date="2019" name="Sci. Rep.">
        <title>Draft genome of Tanacetum cinerariifolium, the natural source of mosquito coil.</title>
        <authorList>
            <person name="Yamashiro T."/>
            <person name="Shiraishi A."/>
            <person name="Satake H."/>
            <person name="Nakayama K."/>
        </authorList>
    </citation>
    <scope>NUCLEOTIDE SEQUENCE</scope>
</reference>
<evidence type="ECO:0000313" key="2">
    <source>
        <dbReference type="EMBL" id="GEU53989.1"/>
    </source>
</evidence>
<sequence>MHFIVTKMVGRQRGRRESEGGAGAVEKDGSKESREIEEAYTQKDGVKNAFHRDEDGEEAERKKRKRTTGRSSRKRRFKGTT</sequence>
<organism evidence="2">
    <name type="scientific">Tanacetum cinerariifolium</name>
    <name type="common">Dalmatian daisy</name>
    <name type="synonym">Chrysanthemum cinerariifolium</name>
    <dbReference type="NCBI Taxonomy" id="118510"/>
    <lineage>
        <taxon>Eukaryota</taxon>
        <taxon>Viridiplantae</taxon>
        <taxon>Streptophyta</taxon>
        <taxon>Embryophyta</taxon>
        <taxon>Tracheophyta</taxon>
        <taxon>Spermatophyta</taxon>
        <taxon>Magnoliopsida</taxon>
        <taxon>eudicotyledons</taxon>
        <taxon>Gunneridae</taxon>
        <taxon>Pentapetalae</taxon>
        <taxon>asterids</taxon>
        <taxon>campanulids</taxon>
        <taxon>Asterales</taxon>
        <taxon>Asteraceae</taxon>
        <taxon>Asteroideae</taxon>
        <taxon>Anthemideae</taxon>
        <taxon>Anthemidinae</taxon>
        <taxon>Tanacetum</taxon>
    </lineage>
</organism>
<feature type="compositionally biased region" description="Basic residues" evidence="1">
    <location>
        <begin position="62"/>
        <end position="81"/>
    </location>
</feature>
<proteinExistence type="predicted"/>
<accession>A0A6L2KYD6</accession>